<name>A0A1U7M409_TISCR</name>
<evidence type="ECO:0008006" key="3">
    <source>
        <dbReference type="Google" id="ProtNLM"/>
    </source>
</evidence>
<dbReference type="EMBL" id="LTDM01000044">
    <property type="protein sequence ID" value="OLS02031.1"/>
    <property type="molecule type" value="Genomic_DNA"/>
</dbReference>
<proteinExistence type="predicted"/>
<dbReference type="NCBIfam" id="NF040727">
    <property type="entry name" value="SBP_SaoB_CU"/>
    <property type="match status" value="1"/>
</dbReference>
<gene>
    <name evidence="1" type="ORF">TICRE_20060</name>
</gene>
<protein>
    <recommendedName>
        <fullName evidence="3">Solute-binding protein family 3/N-terminal domain-containing protein</fullName>
    </recommendedName>
</protein>
<keyword evidence="2" id="KW-1185">Reference proteome</keyword>
<dbReference type="Proteomes" id="UP000186112">
    <property type="component" value="Unassembled WGS sequence"/>
</dbReference>
<reference evidence="1 2" key="1">
    <citation type="submission" date="2016-02" db="EMBL/GenBank/DDBJ databases">
        <title>Genome sequence of Tissierella creatinophila DSM 6911.</title>
        <authorList>
            <person name="Poehlein A."/>
            <person name="Daniel R."/>
        </authorList>
    </citation>
    <scope>NUCLEOTIDE SEQUENCE [LARGE SCALE GENOMIC DNA]</scope>
    <source>
        <strain evidence="1 2">DSM 6911</strain>
    </source>
</reference>
<comment type="caution">
    <text evidence="1">The sequence shown here is derived from an EMBL/GenBank/DDBJ whole genome shotgun (WGS) entry which is preliminary data.</text>
</comment>
<evidence type="ECO:0000313" key="1">
    <source>
        <dbReference type="EMBL" id="OLS02031.1"/>
    </source>
</evidence>
<dbReference type="OrthoDB" id="306737at2"/>
<sequence>MLDMAIVCKEAAKEYLENVEGFQIVSNSMMNSDIFITKTANPKKIGMTQDRDYQVDLIKKRFGEDIEIAPMMVSALPYALEKGEVDGIIIDFIKGVHVNGIKESSVIDGDYTTYVLISNVEFMKTKEFKKFVRTYNESLEELMTDDKLLEKHFYNYTKTNLEKGGLEKWKVKLLNIGED</sequence>
<organism evidence="1 2">
    <name type="scientific">Tissierella creatinophila DSM 6911</name>
    <dbReference type="NCBI Taxonomy" id="1123403"/>
    <lineage>
        <taxon>Bacteria</taxon>
        <taxon>Bacillati</taxon>
        <taxon>Bacillota</taxon>
        <taxon>Tissierellia</taxon>
        <taxon>Tissierellales</taxon>
        <taxon>Tissierellaceae</taxon>
        <taxon>Tissierella</taxon>
    </lineage>
</organism>
<evidence type="ECO:0000313" key="2">
    <source>
        <dbReference type="Proteomes" id="UP000186112"/>
    </source>
</evidence>
<dbReference type="AlphaFoldDB" id="A0A1U7M409"/>
<accession>A0A1U7M409</accession>